<dbReference type="CDD" id="cd14702">
    <property type="entry name" value="bZIP_plant_GBF1"/>
    <property type="match status" value="1"/>
</dbReference>
<evidence type="ECO:0000256" key="2">
    <source>
        <dbReference type="ARBA" id="ARBA00023015"/>
    </source>
</evidence>
<dbReference type="SMART" id="SM00338">
    <property type="entry name" value="BRLZ"/>
    <property type="match status" value="1"/>
</dbReference>
<reference evidence="8 9" key="1">
    <citation type="submission" date="2024-01" db="EMBL/GenBank/DDBJ databases">
        <title>A telomere-to-telomere, gap-free genome of sweet tea (Lithocarpus litseifolius).</title>
        <authorList>
            <person name="Zhou J."/>
        </authorList>
    </citation>
    <scope>NUCLEOTIDE SEQUENCE [LARGE SCALE GENOMIC DNA]</scope>
    <source>
        <strain evidence="8">Zhou-2022a</strain>
        <tissue evidence="8">Leaf</tissue>
    </source>
</reference>
<dbReference type="InterPro" id="IPR046347">
    <property type="entry name" value="bZIP_sf"/>
</dbReference>
<dbReference type="GO" id="GO:0003700">
    <property type="term" value="F:DNA-binding transcription factor activity"/>
    <property type="evidence" value="ECO:0007669"/>
    <property type="project" value="InterPro"/>
</dbReference>
<keyword evidence="4" id="KW-0804">Transcription</keyword>
<evidence type="ECO:0000313" key="9">
    <source>
        <dbReference type="Proteomes" id="UP001459277"/>
    </source>
</evidence>
<evidence type="ECO:0000259" key="7">
    <source>
        <dbReference type="PROSITE" id="PS50217"/>
    </source>
</evidence>
<evidence type="ECO:0000256" key="3">
    <source>
        <dbReference type="ARBA" id="ARBA00023125"/>
    </source>
</evidence>
<evidence type="ECO:0000256" key="5">
    <source>
        <dbReference type="ARBA" id="ARBA00023242"/>
    </source>
</evidence>
<keyword evidence="5" id="KW-0539">Nucleus</keyword>
<comment type="subcellular location">
    <subcellularLocation>
        <location evidence="1">Nucleus</location>
    </subcellularLocation>
</comment>
<keyword evidence="9" id="KW-1185">Reference proteome</keyword>
<dbReference type="Proteomes" id="UP001459277">
    <property type="component" value="Unassembled WGS sequence"/>
</dbReference>
<dbReference type="AlphaFoldDB" id="A0AAW2C5W2"/>
<feature type="domain" description="BZIP" evidence="7">
    <location>
        <begin position="179"/>
        <end position="221"/>
    </location>
</feature>
<name>A0AAW2C5W2_9ROSI</name>
<dbReference type="EMBL" id="JAZDWU010000008">
    <property type="protein sequence ID" value="KAK9993462.1"/>
    <property type="molecule type" value="Genomic_DNA"/>
</dbReference>
<dbReference type="InterPro" id="IPR045314">
    <property type="entry name" value="bZIP_plant_GBF1"/>
</dbReference>
<organism evidence="8 9">
    <name type="scientific">Lithocarpus litseifolius</name>
    <dbReference type="NCBI Taxonomy" id="425828"/>
    <lineage>
        <taxon>Eukaryota</taxon>
        <taxon>Viridiplantae</taxon>
        <taxon>Streptophyta</taxon>
        <taxon>Embryophyta</taxon>
        <taxon>Tracheophyta</taxon>
        <taxon>Spermatophyta</taxon>
        <taxon>Magnoliopsida</taxon>
        <taxon>eudicotyledons</taxon>
        <taxon>Gunneridae</taxon>
        <taxon>Pentapetalae</taxon>
        <taxon>rosids</taxon>
        <taxon>fabids</taxon>
        <taxon>Fagales</taxon>
        <taxon>Fagaceae</taxon>
        <taxon>Lithocarpus</taxon>
    </lineage>
</organism>
<dbReference type="GO" id="GO:0003677">
    <property type="term" value="F:DNA binding"/>
    <property type="evidence" value="ECO:0007669"/>
    <property type="project" value="UniProtKB-KW"/>
</dbReference>
<evidence type="ECO:0000256" key="1">
    <source>
        <dbReference type="ARBA" id="ARBA00004123"/>
    </source>
</evidence>
<feature type="region of interest" description="Disordered" evidence="6">
    <location>
        <begin position="178"/>
        <end position="203"/>
    </location>
</feature>
<dbReference type="PROSITE" id="PS50217">
    <property type="entry name" value="BZIP"/>
    <property type="match status" value="1"/>
</dbReference>
<dbReference type="GO" id="GO:0005634">
    <property type="term" value="C:nucleus"/>
    <property type="evidence" value="ECO:0007669"/>
    <property type="project" value="UniProtKB-SubCell"/>
</dbReference>
<gene>
    <name evidence="8" type="ORF">SO802_023165</name>
</gene>
<comment type="caution">
    <text evidence="8">The sequence shown here is derived from an EMBL/GenBank/DDBJ whole genome shotgun (WGS) entry which is preliminary data.</text>
</comment>
<evidence type="ECO:0000256" key="6">
    <source>
        <dbReference type="SAM" id="MobiDB-lite"/>
    </source>
</evidence>
<dbReference type="SUPFAM" id="SSF57959">
    <property type="entry name" value="Leucine zipper domain"/>
    <property type="match status" value="1"/>
</dbReference>
<evidence type="ECO:0000313" key="8">
    <source>
        <dbReference type="EMBL" id="KAK9993462.1"/>
    </source>
</evidence>
<dbReference type="InterPro" id="IPR004827">
    <property type="entry name" value="bZIP"/>
</dbReference>
<protein>
    <recommendedName>
        <fullName evidence="7">BZIP domain-containing protein</fullName>
    </recommendedName>
</protein>
<evidence type="ECO:0000256" key="4">
    <source>
        <dbReference type="ARBA" id="ARBA00023163"/>
    </source>
</evidence>
<keyword evidence="3" id="KW-0238">DNA-binding</keyword>
<accession>A0AAW2C5W2</accession>
<feature type="compositionally biased region" description="Basic residues" evidence="6">
    <location>
        <begin position="182"/>
        <end position="202"/>
    </location>
</feature>
<keyword evidence="2" id="KW-0805">Transcription regulation</keyword>
<proteinExistence type="predicted"/>
<sequence>MYAAVVDSSKVASCSNSNDLVPLPLNSASSFSVPLPMLPIDFVSERTYYKSKPDLPCAALNQVNPQFNVVNNTQFQPPVANANGVASYYNFASEFVPLSLNSAMTGVVSSPLPMAPPHPHTVDFNSEHAYYKIRPKISCVAANQVNQQFNVVNNTQLQPPIANTNVFQFTAKVIKNSDEAKRQRRKQANLKSARQSRKRRQDRMKNIEIEVEHLKKIASELSLACSKRKENCDTSHCWNRVAIIDRVIIVARVYTSEKQLMRVTRFHPLDDPVFISIAENAGLNLSDVRSLIHAPTYLTSQIPPYLNQLVSTFSNAPHPQEQVQNQNFLNIGLHGAMPGWDNNQQKKYYFKIIDIDL</sequence>